<gene>
    <name evidence="2" type="ORF">JYU34_018522</name>
</gene>
<evidence type="ECO:0000256" key="1">
    <source>
        <dbReference type="SAM" id="MobiDB-lite"/>
    </source>
</evidence>
<evidence type="ECO:0000313" key="3">
    <source>
        <dbReference type="Proteomes" id="UP000823941"/>
    </source>
</evidence>
<dbReference type="Proteomes" id="UP000823941">
    <property type="component" value="Chromosome 25"/>
</dbReference>
<organism evidence="2 3">
    <name type="scientific">Plutella xylostella</name>
    <name type="common">Diamondback moth</name>
    <name type="synonym">Plutella maculipennis</name>
    <dbReference type="NCBI Taxonomy" id="51655"/>
    <lineage>
        <taxon>Eukaryota</taxon>
        <taxon>Metazoa</taxon>
        <taxon>Ecdysozoa</taxon>
        <taxon>Arthropoda</taxon>
        <taxon>Hexapoda</taxon>
        <taxon>Insecta</taxon>
        <taxon>Pterygota</taxon>
        <taxon>Neoptera</taxon>
        <taxon>Endopterygota</taxon>
        <taxon>Lepidoptera</taxon>
        <taxon>Glossata</taxon>
        <taxon>Ditrysia</taxon>
        <taxon>Yponomeutoidea</taxon>
        <taxon>Plutellidae</taxon>
        <taxon>Plutella</taxon>
    </lineage>
</organism>
<reference evidence="2 3" key="1">
    <citation type="submission" date="2021-06" db="EMBL/GenBank/DDBJ databases">
        <title>A haploid diamondback moth (Plutella xylostella L.) genome assembly resolves 31 chromosomes and identifies a diamide resistance mutation.</title>
        <authorList>
            <person name="Ward C.M."/>
            <person name="Perry K.D."/>
            <person name="Baker G."/>
            <person name="Powis K."/>
            <person name="Heckel D.G."/>
            <person name="Baxter S.W."/>
        </authorList>
    </citation>
    <scope>NUCLEOTIDE SEQUENCE [LARGE SCALE GENOMIC DNA]</scope>
    <source>
        <strain evidence="2 3">LV</strain>
        <tissue evidence="2">Single pupa</tissue>
    </source>
</reference>
<sequence>MPIVASTTLKPTEHQLFYLELVKLKPISLTSISTSSPVPGTKLHGSRQNCRMVIVRHSSSMSTERRSPSNRLSFTTRDSKRSPPT</sequence>
<dbReference type="EMBL" id="JAHIBW010000025">
    <property type="protein sequence ID" value="KAG7297780.1"/>
    <property type="molecule type" value="Genomic_DNA"/>
</dbReference>
<proteinExistence type="predicted"/>
<accession>A0ABQ7PZ60</accession>
<name>A0ABQ7PZ60_PLUXY</name>
<feature type="region of interest" description="Disordered" evidence="1">
    <location>
        <begin position="57"/>
        <end position="85"/>
    </location>
</feature>
<comment type="caution">
    <text evidence="2">The sequence shown here is derived from an EMBL/GenBank/DDBJ whole genome shotgun (WGS) entry which is preliminary data.</text>
</comment>
<protein>
    <submittedName>
        <fullName evidence="2">Uncharacterized protein</fullName>
    </submittedName>
</protein>
<keyword evidence="3" id="KW-1185">Reference proteome</keyword>
<evidence type="ECO:0000313" key="2">
    <source>
        <dbReference type="EMBL" id="KAG7297780.1"/>
    </source>
</evidence>